<sequence length="122" mass="13744">MSKLHCRCGNVIRTEEQDLSYAAALVPDRLYNPMADQIFAQIASFAVACKTGTGTAEWTAAKSPYPEVVEELFRYEVLGKAFLENSREVYQCKRCGRIHIETAEPNHFRSFLPESDASSSLY</sequence>
<accession>A0ABS8AV59</accession>
<name>A0ABS8AV59_9BACT</name>
<keyword evidence="2" id="KW-1185">Reference proteome</keyword>
<protein>
    <submittedName>
        <fullName evidence="1">Uncharacterized protein</fullName>
    </submittedName>
</protein>
<evidence type="ECO:0000313" key="1">
    <source>
        <dbReference type="EMBL" id="MCB2408621.1"/>
    </source>
</evidence>
<comment type="caution">
    <text evidence="1">The sequence shown here is derived from an EMBL/GenBank/DDBJ whole genome shotgun (WGS) entry which is preliminary data.</text>
</comment>
<reference evidence="1" key="1">
    <citation type="submission" date="2021-10" db="EMBL/GenBank/DDBJ databases">
        <authorList>
            <person name="Dean J.D."/>
            <person name="Kim M.K."/>
            <person name="Newey C.N."/>
            <person name="Stoker T.S."/>
            <person name="Thompson D.W."/>
            <person name="Grose J.H."/>
        </authorList>
    </citation>
    <scope>NUCLEOTIDE SEQUENCE</scope>
    <source>
        <strain evidence="1">BT178</strain>
    </source>
</reference>
<proteinExistence type="predicted"/>
<dbReference type="RefSeq" id="WP_226175831.1">
    <property type="nucleotide sequence ID" value="NZ_JAJADR010000003.1"/>
</dbReference>
<evidence type="ECO:0000313" key="2">
    <source>
        <dbReference type="Proteomes" id="UP001165296"/>
    </source>
</evidence>
<dbReference type="Proteomes" id="UP001165296">
    <property type="component" value="Unassembled WGS sequence"/>
</dbReference>
<gene>
    <name evidence="1" type="ORF">LGH74_11590</name>
</gene>
<dbReference type="EMBL" id="JAJADR010000003">
    <property type="protein sequence ID" value="MCB2408621.1"/>
    <property type="molecule type" value="Genomic_DNA"/>
</dbReference>
<organism evidence="1 2">
    <name type="scientific">Hymenobacter lucidus</name>
    <dbReference type="NCBI Taxonomy" id="2880930"/>
    <lineage>
        <taxon>Bacteria</taxon>
        <taxon>Pseudomonadati</taxon>
        <taxon>Bacteroidota</taxon>
        <taxon>Cytophagia</taxon>
        <taxon>Cytophagales</taxon>
        <taxon>Hymenobacteraceae</taxon>
        <taxon>Hymenobacter</taxon>
    </lineage>
</organism>